<reference evidence="1 2" key="1">
    <citation type="submission" date="2020-08" db="EMBL/GenBank/DDBJ databases">
        <title>Sequencing the genomes of 1000 actinobacteria strains.</title>
        <authorList>
            <person name="Klenk H.-P."/>
        </authorList>
    </citation>
    <scope>NUCLEOTIDE SEQUENCE [LARGE SCALE GENOMIC DNA]</scope>
    <source>
        <strain evidence="1 2">DSM 45084</strain>
    </source>
</reference>
<gene>
    <name evidence="1" type="ORF">F4559_002892</name>
</gene>
<name>A0A7W7T2U1_9PSEU</name>
<keyword evidence="2" id="KW-1185">Reference proteome</keyword>
<dbReference type="AlphaFoldDB" id="A0A7W7T2U1"/>
<dbReference type="EMBL" id="JACHJS010000001">
    <property type="protein sequence ID" value="MBB4965533.1"/>
    <property type="molecule type" value="Genomic_DNA"/>
</dbReference>
<evidence type="ECO:0000313" key="2">
    <source>
        <dbReference type="Proteomes" id="UP000542674"/>
    </source>
</evidence>
<organism evidence="1 2">
    <name type="scientific">Saccharothrix violaceirubra</name>
    <dbReference type="NCBI Taxonomy" id="413306"/>
    <lineage>
        <taxon>Bacteria</taxon>
        <taxon>Bacillati</taxon>
        <taxon>Actinomycetota</taxon>
        <taxon>Actinomycetes</taxon>
        <taxon>Pseudonocardiales</taxon>
        <taxon>Pseudonocardiaceae</taxon>
        <taxon>Saccharothrix</taxon>
    </lineage>
</organism>
<protein>
    <submittedName>
        <fullName evidence="1">Uncharacterized protein</fullName>
    </submittedName>
</protein>
<accession>A0A7W7T2U1</accession>
<comment type="caution">
    <text evidence="1">The sequence shown here is derived from an EMBL/GenBank/DDBJ whole genome shotgun (WGS) entry which is preliminary data.</text>
</comment>
<evidence type="ECO:0000313" key="1">
    <source>
        <dbReference type="EMBL" id="MBB4965533.1"/>
    </source>
</evidence>
<dbReference type="Proteomes" id="UP000542674">
    <property type="component" value="Unassembled WGS sequence"/>
</dbReference>
<proteinExistence type="predicted"/>
<sequence length="46" mass="5251">MSGSKDVDRLIEDRFRRHPQAEVIIKWALPRNGRPCRPARPLAAVA</sequence>
<dbReference type="RefSeq" id="WP_184669120.1">
    <property type="nucleotide sequence ID" value="NZ_BAABAI010000029.1"/>
</dbReference>